<dbReference type="EMBL" id="KN880589">
    <property type="protein sequence ID" value="KIY65480.1"/>
    <property type="molecule type" value="Genomic_DNA"/>
</dbReference>
<keyword evidence="5 6" id="KW-0472">Membrane</keyword>
<keyword evidence="9" id="KW-1185">Reference proteome</keyword>
<keyword evidence="3 6" id="KW-0812">Transmembrane</keyword>
<proteinExistence type="inferred from homology"/>
<dbReference type="SMART" id="SM00014">
    <property type="entry name" value="acidPPc"/>
    <property type="match status" value="1"/>
</dbReference>
<evidence type="ECO:0000256" key="2">
    <source>
        <dbReference type="ARBA" id="ARBA00008816"/>
    </source>
</evidence>
<name>A0A0D7B5I8_9AGAR</name>
<feature type="domain" description="Phosphatidic acid phosphatase type 2/haloperoxidase" evidence="7">
    <location>
        <begin position="33"/>
        <end position="193"/>
    </location>
</feature>
<dbReference type="PANTHER" id="PTHR10165">
    <property type="entry name" value="LIPID PHOSPHATE PHOSPHATASE"/>
    <property type="match status" value="1"/>
</dbReference>
<dbReference type="CDD" id="cd03390">
    <property type="entry name" value="PAP2_containing_1_like"/>
    <property type="match status" value="1"/>
</dbReference>
<evidence type="ECO:0000256" key="6">
    <source>
        <dbReference type="SAM" id="Phobius"/>
    </source>
</evidence>
<dbReference type="Gene3D" id="1.20.144.10">
    <property type="entry name" value="Phosphatidic acid phosphatase type 2/haloperoxidase"/>
    <property type="match status" value="1"/>
</dbReference>
<evidence type="ECO:0000256" key="1">
    <source>
        <dbReference type="ARBA" id="ARBA00004141"/>
    </source>
</evidence>
<protein>
    <submittedName>
        <fullName evidence="8">PAP2-domain-containing protein</fullName>
    </submittedName>
</protein>
<evidence type="ECO:0000256" key="4">
    <source>
        <dbReference type="ARBA" id="ARBA00022989"/>
    </source>
</evidence>
<dbReference type="GO" id="GO:0016020">
    <property type="term" value="C:membrane"/>
    <property type="evidence" value="ECO:0007669"/>
    <property type="project" value="UniProtKB-SubCell"/>
</dbReference>
<accession>A0A0D7B5I8</accession>
<reference evidence="8 9" key="1">
    <citation type="journal article" date="2015" name="Fungal Genet. Biol.">
        <title>Evolution of novel wood decay mechanisms in Agaricales revealed by the genome sequences of Fistulina hepatica and Cylindrobasidium torrendii.</title>
        <authorList>
            <person name="Floudas D."/>
            <person name="Held B.W."/>
            <person name="Riley R."/>
            <person name="Nagy L.G."/>
            <person name="Koehler G."/>
            <person name="Ransdell A.S."/>
            <person name="Younus H."/>
            <person name="Chow J."/>
            <person name="Chiniquy J."/>
            <person name="Lipzen A."/>
            <person name="Tritt A."/>
            <person name="Sun H."/>
            <person name="Haridas S."/>
            <person name="LaButti K."/>
            <person name="Ohm R.A."/>
            <person name="Kues U."/>
            <person name="Blanchette R.A."/>
            <person name="Grigoriev I.V."/>
            <person name="Minto R.E."/>
            <person name="Hibbett D.S."/>
        </authorList>
    </citation>
    <scope>NUCLEOTIDE SEQUENCE [LARGE SCALE GENOMIC DNA]</scope>
    <source>
        <strain evidence="8 9">FP15055 ss-10</strain>
    </source>
</reference>
<comment type="similarity">
    <text evidence="2">Belongs to the PA-phosphatase related phosphoesterase family.</text>
</comment>
<dbReference type="GO" id="GO:0046839">
    <property type="term" value="P:phospholipid dephosphorylation"/>
    <property type="evidence" value="ECO:0007669"/>
    <property type="project" value="TreeGrafter"/>
</dbReference>
<sequence length="218" mass="24308">VVQNPVLWLISFIAPLVLQWTINLLTVRSWWDAHNVVLGLVMSGSITHVVKITVGRPRPGAQSPFCNGRPFLTIPDLIARCIPPQSARDPTLGLVDWRICTQVDKHILRNGFKSFPSGHSSTAFAGLGFLSFYLAGKLHLFDERGHTGKAWISLAPFCGATLIAISRTMDYRHHWHDVLIGGLLGTALAFFSYRQYFPRLSSEVSHLPFSPRVKHGED</sequence>
<dbReference type="InterPro" id="IPR043216">
    <property type="entry name" value="PAP-like"/>
</dbReference>
<dbReference type="InterPro" id="IPR000326">
    <property type="entry name" value="PAP2/HPO"/>
</dbReference>
<dbReference type="InterPro" id="IPR036938">
    <property type="entry name" value="PAP2/HPO_sf"/>
</dbReference>
<dbReference type="Proteomes" id="UP000054007">
    <property type="component" value="Unassembled WGS sequence"/>
</dbReference>
<dbReference type="SUPFAM" id="SSF48317">
    <property type="entry name" value="Acid phosphatase/Vanadium-dependent haloperoxidase"/>
    <property type="match status" value="1"/>
</dbReference>
<evidence type="ECO:0000256" key="3">
    <source>
        <dbReference type="ARBA" id="ARBA00022692"/>
    </source>
</evidence>
<evidence type="ECO:0000313" key="9">
    <source>
        <dbReference type="Proteomes" id="UP000054007"/>
    </source>
</evidence>
<dbReference type="AlphaFoldDB" id="A0A0D7B5I8"/>
<dbReference type="GO" id="GO:0006644">
    <property type="term" value="P:phospholipid metabolic process"/>
    <property type="evidence" value="ECO:0007669"/>
    <property type="project" value="InterPro"/>
</dbReference>
<organism evidence="8 9">
    <name type="scientific">Cylindrobasidium torrendii FP15055 ss-10</name>
    <dbReference type="NCBI Taxonomy" id="1314674"/>
    <lineage>
        <taxon>Eukaryota</taxon>
        <taxon>Fungi</taxon>
        <taxon>Dikarya</taxon>
        <taxon>Basidiomycota</taxon>
        <taxon>Agaricomycotina</taxon>
        <taxon>Agaricomycetes</taxon>
        <taxon>Agaricomycetidae</taxon>
        <taxon>Agaricales</taxon>
        <taxon>Marasmiineae</taxon>
        <taxon>Physalacriaceae</taxon>
        <taxon>Cylindrobasidium</taxon>
    </lineage>
</organism>
<feature type="transmembrane region" description="Helical" evidence="6">
    <location>
        <begin position="115"/>
        <end position="136"/>
    </location>
</feature>
<comment type="subcellular location">
    <subcellularLocation>
        <location evidence="1">Membrane</location>
        <topology evidence="1">Multi-pass membrane protein</topology>
    </subcellularLocation>
</comment>
<feature type="transmembrane region" description="Helical" evidence="6">
    <location>
        <begin position="6"/>
        <end position="25"/>
    </location>
</feature>
<feature type="transmembrane region" description="Helical" evidence="6">
    <location>
        <begin position="178"/>
        <end position="197"/>
    </location>
</feature>
<dbReference type="PANTHER" id="PTHR10165:SF35">
    <property type="entry name" value="RE23632P"/>
    <property type="match status" value="1"/>
</dbReference>
<evidence type="ECO:0000259" key="7">
    <source>
        <dbReference type="SMART" id="SM00014"/>
    </source>
</evidence>
<dbReference type="Pfam" id="PF01569">
    <property type="entry name" value="PAP2"/>
    <property type="match status" value="1"/>
</dbReference>
<dbReference type="STRING" id="1314674.A0A0D7B5I8"/>
<feature type="non-terminal residue" evidence="8">
    <location>
        <position position="1"/>
    </location>
</feature>
<evidence type="ECO:0000256" key="5">
    <source>
        <dbReference type="ARBA" id="ARBA00023136"/>
    </source>
</evidence>
<gene>
    <name evidence="8" type="ORF">CYLTODRAFT_356799</name>
</gene>
<keyword evidence="4 6" id="KW-1133">Transmembrane helix</keyword>
<dbReference type="OrthoDB" id="8907274at2759"/>
<feature type="transmembrane region" description="Helical" evidence="6">
    <location>
        <begin position="148"/>
        <end position="166"/>
    </location>
</feature>
<evidence type="ECO:0000313" key="8">
    <source>
        <dbReference type="EMBL" id="KIY65480.1"/>
    </source>
</evidence>
<dbReference type="GO" id="GO:0008195">
    <property type="term" value="F:phosphatidate phosphatase activity"/>
    <property type="evidence" value="ECO:0007669"/>
    <property type="project" value="TreeGrafter"/>
</dbReference>